<protein>
    <submittedName>
        <fullName evidence="2">Putative reverse transcriptase-like protein</fullName>
    </submittedName>
</protein>
<dbReference type="Pfam" id="PF13456">
    <property type="entry name" value="RVT_3"/>
    <property type="match status" value="1"/>
</dbReference>
<sequence>MRGIEVIKVYADGSTTRTAYVIEGVCRGVQPMAHKQTSNVGEYVAVWKAVKKAHEKGLREIEVLSDSELIIKQLKGEYAINNKKLREYALRIWAEAENFDKIEFTWVSREENPAGKMLESVARGATKCQRRLKNDKENT</sequence>
<dbReference type="GO" id="GO:0003676">
    <property type="term" value="F:nucleic acid binding"/>
    <property type="evidence" value="ECO:0007669"/>
    <property type="project" value="InterPro"/>
</dbReference>
<feature type="domain" description="RNase H type-1" evidence="1">
    <location>
        <begin position="29"/>
        <end position="114"/>
    </location>
</feature>
<dbReference type="EMBL" id="MT141510">
    <property type="protein sequence ID" value="QJA63970.1"/>
    <property type="molecule type" value="Genomic_DNA"/>
</dbReference>
<name>A0A6M3J2G4_9ZZZZ</name>
<proteinExistence type="predicted"/>
<accession>A0A6M3J2G4</accession>
<evidence type="ECO:0000259" key="1">
    <source>
        <dbReference type="Pfam" id="PF13456"/>
    </source>
</evidence>
<keyword evidence="2" id="KW-0808">Transferase</keyword>
<dbReference type="SUPFAM" id="SSF53098">
    <property type="entry name" value="Ribonuclease H-like"/>
    <property type="match status" value="1"/>
</dbReference>
<dbReference type="PANTHER" id="PTHR48475:SF1">
    <property type="entry name" value="RNASE H TYPE-1 DOMAIN-CONTAINING PROTEIN"/>
    <property type="match status" value="1"/>
</dbReference>
<dbReference type="GO" id="GO:0004523">
    <property type="term" value="F:RNA-DNA hybrid ribonuclease activity"/>
    <property type="evidence" value="ECO:0007669"/>
    <property type="project" value="InterPro"/>
</dbReference>
<dbReference type="GO" id="GO:0003964">
    <property type="term" value="F:RNA-directed DNA polymerase activity"/>
    <property type="evidence" value="ECO:0007669"/>
    <property type="project" value="UniProtKB-KW"/>
</dbReference>
<dbReference type="InterPro" id="IPR012337">
    <property type="entry name" value="RNaseH-like_sf"/>
</dbReference>
<evidence type="ECO:0000313" key="2">
    <source>
        <dbReference type="EMBL" id="QJA63970.1"/>
    </source>
</evidence>
<keyword evidence="2" id="KW-0548">Nucleotidyltransferase</keyword>
<reference evidence="2" key="1">
    <citation type="submission" date="2020-03" db="EMBL/GenBank/DDBJ databases">
        <title>The deep terrestrial virosphere.</title>
        <authorList>
            <person name="Holmfeldt K."/>
            <person name="Nilsson E."/>
            <person name="Simone D."/>
            <person name="Lopez-Fernandez M."/>
            <person name="Wu X."/>
            <person name="de Brujin I."/>
            <person name="Lundin D."/>
            <person name="Andersson A."/>
            <person name="Bertilsson S."/>
            <person name="Dopson M."/>
        </authorList>
    </citation>
    <scope>NUCLEOTIDE SEQUENCE</scope>
    <source>
        <strain evidence="2">MM415B00562</strain>
    </source>
</reference>
<keyword evidence="2" id="KW-0695">RNA-directed DNA polymerase</keyword>
<dbReference type="Gene3D" id="3.30.420.10">
    <property type="entry name" value="Ribonuclease H-like superfamily/Ribonuclease H"/>
    <property type="match status" value="1"/>
</dbReference>
<gene>
    <name evidence="2" type="ORF">MM415B00562_0004</name>
</gene>
<organism evidence="2">
    <name type="scientific">viral metagenome</name>
    <dbReference type="NCBI Taxonomy" id="1070528"/>
    <lineage>
        <taxon>unclassified sequences</taxon>
        <taxon>metagenomes</taxon>
        <taxon>organismal metagenomes</taxon>
    </lineage>
</organism>
<dbReference type="InterPro" id="IPR036397">
    <property type="entry name" value="RNaseH_sf"/>
</dbReference>
<dbReference type="PANTHER" id="PTHR48475">
    <property type="entry name" value="RIBONUCLEASE H"/>
    <property type="match status" value="1"/>
</dbReference>
<dbReference type="AlphaFoldDB" id="A0A6M3J2G4"/>
<dbReference type="InterPro" id="IPR002156">
    <property type="entry name" value="RNaseH_domain"/>
</dbReference>